<evidence type="ECO:0000256" key="10">
    <source>
        <dbReference type="ARBA" id="ARBA00023145"/>
    </source>
</evidence>
<dbReference type="InterPro" id="IPR034182">
    <property type="entry name" value="Kexin/furin"/>
</dbReference>
<dbReference type="InterPro" id="IPR023828">
    <property type="entry name" value="Peptidase_S8_Ser-AS"/>
</dbReference>
<dbReference type="InterPro" id="IPR022398">
    <property type="entry name" value="Peptidase_S8_His-AS"/>
</dbReference>
<dbReference type="FunFam" id="3.40.50.200:FF:000005">
    <property type="entry name" value="Proprotein convertase subtilisin/kexin type 7"/>
    <property type="match status" value="1"/>
</dbReference>
<feature type="signal peptide" evidence="16">
    <location>
        <begin position="1"/>
        <end position="28"/>
    </location>
</feature>
<feature type="active site" description="Charge relay system" evidence="12 13">
    <location>
        <position position="416"/>
    </location>
</feature>
<evidence type="ECO:0000256" key="16">
    <source>
        <dbReference type="SAM" id="SignalP"/>
    </source>
</evidence>
<evidence type="ECO:0000256" key="11">
    <source>
        <dbReference type="ARBA" id="ARBA00023180"/>
    </source>
</evidence>
<evidence type="ECO:0000256" key="6">
    <source>
        <dbReference type="ARBA" id="ARBA00022801"/>
    </source>
</evidence>
<dbReference type="GO" id="GO:0000139">
    <property type="term" value="C:Golgi membrane"/>
    <property type="evidence" value="ECO:0007669"/>
    <property type="project" value="TreeGrafter"/>
</dbReference>
<dbReference type="FunFam" id="2.60.120.260:FF:000026">
    <property type="entry name" value="proprotein convertase subtilisin/kexin type 7"/>
    <property type="match status" value="1"/>
</dbReference>
<evidence type="ECO:0000313" key="19">
    <source>
        <dbReference type="Proteomes" id="UP001347796"/>
    </source>
</evidence>
<proteinExistence type="inferred from homology"/>
<keyword evidence="5 16" id="KW-0732">Signal</keyword>
<dbReference type="AlphaFoldDB" id="A0AAN8GJL5"/>
<keyword evidence="3" id="KW-0165">Cleavage on pair of basic residues</keyword>
<dbReference type="InterPro" id="IPR023827">
    <property type="entry name" value="Peptidase_S8_Asp-AS"/>
</dbReference>
<feature type="transmembrane region" description="Helical" evidence="15">
    <location>
        <begin position="676"/>
        <end position="699"/>
    </location>
</feature>
<evidence type="ECO:0000256" key="1">
    <source>
        <dbReference type="ARBA" id="ARBA00004370"/>
    </source>
</evidence>
<comment type="caution">
    <text evidence="18">The sequence shown here is derived from an EMBL/GenBank/DDBJ whole genome shotgun (WGS) entry which is preliminary data.</text>
</comment>
<dbReference type="PRINTS" id="PR00723">
    <property type="entry name" value="SUBTILISIN"/>
</dbReference>
<dbReference type="Gene3D" id="3.40.50.200">
    <property type="entry name" value="Peptidase S8/S53 domain"/>
    <property type="match status" value="1"/>
</dbReference>
<dbReference type="GO" id="GO:0016485">
    <property type="term" value="P:protein processing"/>
    <property type="evidence" value="ECO:0007669"/>
    <property type="project" value="TreeGrafter"/>
</dbReference>
<keyword evidence="9 15" id="KW-0472">Membrane</keyword>
<evidence type="ECO:0000256" key="9">
    <source>
        <dbReference type="ARBA" id="ARBA00023136"/>
    </source>
</evidence>
<keyword evidence="11" id="KW-0325">Glycoprotein</keyword>
<dbReference type="PANTHER" id="PTHR42884">
    <property type="entry name" value="PROPROTEIN CONVERTASE SUBTILISIN/KEXIN-RELATED"/>
    <property type="match status" value="1"/>
</dbReference>
<evidence type="ECO:0000256" key="8">
    <source>
        <dbReference type="ARBA" id="ARBA00022989"/>
    </source>
</evidence>
<dbReference type="PANTHER" id="PTHR42884:SF28">
    <property type="entry name" value="PROPROTEIN CONVERTASE SUBTILISIN_KEXIN TYPE 7"/>
    <property type="match status" value="1"/>
</dbReference>
<dbReference type="PROSITE" id="PS00138">
    <property type="entry name" value="SUBTILASE_SER"/>
    <property type="match status" value="1"/>
</dbReference>
<feature type="active site" description="Charge relay system" evidence="12 13">
    <location>
        <position position="239"/>
    </location>
</feature>
<keyword evidence="19" id="KW-1185">Reference proteome</keyword>
<dbReference type="PROSITE" id="PS51892">
    <property type="entry name" value="SUBTILASE"/>
    <property type="match status" value="1"/>
</dbReference>
<dbReference type="InterPro" id="IPR002884">
    <property type="entry name" value="P_dom"/>
</dbReference>
<dbReference type="PROSITE" id="PS51829">
    <property type="entry name" value="P_HOMO_B"/>
    <property type="match status" value="1"/>
</dbReference>
<dbReference type="CDD" id="cd04059">
    <property type="entry name" value="Peptidases_S8_Protein_convertases_Kexins_Furin-like"/>
    <property type="match status" value="1"/>
</dbReference>
<dbReference type="GO" id="GO:0005802">
    <property type="term" value="C:trans-Golgi network"/>
    <property type="evidence" value="ECO:0007669"/>
    <property type="project" value="TreeGrafter"/>
</dbReference>
<evidence type="ECO:0000259" key="17">
    <source>
        <dbReference type="PROSITE" id="PS51829"/>
    </source>
</evidence>
<keyword evidence="6 13" id="KW-0378">Hydrolase</keyword>
<evidence type="ECO:0000256" key="7">
    <source>
        <dbReference type="ARBA" id="ARBA00022825"/>
    </source>
</evidence>
<organism evidence="18 19">
    <name type="scientific">Patella caerulea</name>
    <name type="common">Rayed Mediterranean limpet</name>
    <dbReference type="NCBI Taxonomy" id="87958"/>
    <lineage>
        <taxon>Eukaryota</taxon>
        <taxon>Metazoa</taxon>
        <taxon>Spiralia</taxon>
        <taxon>Lophotrochozoa</taxon>
        <taxon>Mollusca</taxon>
        <taxon>Gastropoda</taxon>
        <taxon>Patellogastropoda</taxon>
        <taxon>Patelloidea</taxon>
        <taxon>Patellidae</taxon>
        <taxon>Patella</taxon>
    </lineage>
</organism>
<dbReference type="InterPro" id="IPR008979">
    <property type="entry name" value="Galactose-bd-like_sf"/>
</dbReference>
<keyword evidence="2 13" id="KW-0645">Protease</keyword>
<feature type="active site" description="Charge relay system" evidence="12 13">
    <location>
        <position position="199"/>
    </location>
</feature>
<accession>A0AAN8GJL5</accession>
<dbReference type="Pfam" id="PF01483">
    <property type="entry name" value="P_proprotein"/>
    <property type="match status" value="1"/>
</dbReference>
<evidence type="ECO:0000256" key="3">
    <source>
        <dbReference type="ARBA" id="ARBA00022685"/>
    </source>
</evidence>
<keyword evidence="4 15" id="KW-0812">Transmembrane</keyword>
<dbReference type="PROSITE" id="PS00137">
    <property type="entry name" value="SUBTILASE_HIS"/>
    <property type="match status" value="1"/>
</dbReference>
<dbReference type="Pfam" id="PF00082">
    <property type="entry name" value="Peptidase_S8"/>
    <property type="match status" value="1"/>
</dbReference>
<dbReference type="InterPro" id="IPR000209">
    <property type="entry name" value="Peptidase_S8/S53_dom"/>
</dbReference>
<dbReference type="Proteomes" id="UP001347796">
    <property type="component" value="Unassembled WGS sequence"/>
</dbReference>
<dbReference type="SUPFAM" id="SSF52743">
    <property type="entry name" value="Subtilisin-like"/>
    <property type="match status" value="1"/>
</dbReference>
<evidence type="ECO:0000256" key="13">
    <source>
        <dbReference type="PROSITE-ProRule" id="PRU01240"/>
    </source>
</evidence>
<evidence type="ECO:0000256" key="12">
    <source>
        <dbReference type="PIRSR" id="PIRSR615500-1"/>
    </source>
</evidence>
<reference evidence="18 19" key="1">
    <citation type="submission" date="2024-01" db="EMBL/GenBank/DDBJ databases">
        <title>The genome of the rayed Mediterranean limpet Patella caerulea (Linnaeus, 1758).</title>
        <authorList>
            <person name="Anh-Thu Weber A."/>
            <person name="Halstead-Nussloch G."/>
        </authorList>
    </citation>
    <scope>NUCLEOTIDE SEQUENCE [LARGE SCALE GENOMIC DNA]</scope>
    <source>
        <strain evidence="18">AATW-2023a</strain>
        <tissue evidence="18">Whole specimen</tissue>
    </source>
</reference>
<keyword evidence="8 15" id="KW-1133">Transmembrane helix</keyword>
<dbReference type="EMBL" id="JAZGQO010000016">
    <property type="protein sequence ID" value="KAK6168494.1"/>
    <property type="molecule type" value="Genomic_DNA"/>
</dbReference>
<evidence type="ECO:0000313" key="18">
    <source>
        <dbReference type="EMBL" id="KAK6168494.1"/>
    </source>
</evidence>
<protein>
    <recommendedName>
        <fullName evidence="17">P/Homo B domain-containing protein</fullName>
    </recommendedName>
</protein>
<comment type="similarity">
    <text evidence="13 14">Belongs to the peptidase S8 family.</text>
</comment>
<sequence>MSRIMSTAFHQCLIYLLMLANTFQPITGEAGKSKRKKISLPSHITDHQPVLCWILRFRDEVYNKTIFTNHKQLNLTYSNSVGEFHKDHHVYCHTFDETAQRGNFTELQKSHDKLRQDNQRHFNKLVDTFENHLEIHPNVKWYSQETVRSRQKRSIEIYDPYFHRQWHLVNRQIVNMDINVTGVWERNITGHGVTVAVVDDGVEWTNKDLQENYNYLGSWDLNDDDPDPMPSDSKVNNHHGTRCAGEIAAVANDICGVGVAYNSKISGLRVLDGPMTDSLEATAFNKKMQVNDVYSCSWGPDDDGKTVDGPHIMAAKAMKFGVDFGRKGYGSIFVVASGNGGRHHDNCNYDGYANSIYTVTIGAVDEIGHMPYYAEECASMLGVTFSSGKANNRDIVTTDWTKRNGAGCTERHTGTSAAAPLAAGMIALMLQVRPCLTWRDVQYIIILTALKVDVDVAHWQKNGAGLYHSHKHGFGLLKAWRLVNAAKIWETVPWITSFSYGVKDINLQIPKNNKTPLVIQHTISEDAVQGYDLYILEYVQVTVTITHPVRGKLSLKLTCPSGTNSVIGAERALDRSDAGFSDWTFSTVRCWGEQPVGKWIITITDSDTEKGFGYVKKWRLRLFGTPLTPADFQDKRKKIEEAMSGIYLNDSFSLPCLPPPVTSKPDVPFTIKTLKILVLASAFCMFMAVYETFEYIFCYNEEKREHQRRMELALRAHDLSQNAANHDSNDEVTESTSLLQGEEMTVMNSTQEVMLDGSNYIIDDLQTVDLENNDTNCDMHQNHGDCDSIVVDSASVSNNQTLPTDVDDDFCSSSGDKTAKFESLSLSEEVEVPSLNTAASKVEQYDWLKYTKNR</sequence>
<keyword evidence="10" id="KW-0865">Zymogen</keyword>
<comment type="subcellular location">
    <subcellularLocation>
        <location evidence="1">Membrane</location>
    </subcellularLocation>
</comment>
<gene>
    <name evidence="18" type="ORF">SNE40_021014</name>
</gene>
<keyword evidence="7 13" id="KW-0720">Serine protease</keyword>
<evidence type="ECO:0000256" key="15">
    <source>
        <dbReference type="SAM" id="Phobius"/>
    </source>
</evidence>
<evidence type="ECO:0000256" key="14">
    <source>
        <dbReference type="RuleBase" id="RU003355"/>
    </source>
</evidence>
<dbReference type="InterPro" id="IPR015500">
    <property type="entry name" value="Peptidase_S8_subtilisin-rel"/>
</dbReference>
<dbReference type="PROSITE" id="PS00136">
    <property type="entry name" value="SUBTILASE_ASP"/>
    <property type="match status" value="1"/>
</dbReference>
<evidence type="ECO:0000256" key="5">
    <source>
        <dbReference type="ARBA" id="ARBA00022729"/>
    </source>
</evidence>
<dbReference type="GO" id="GO:0004252">
    <property type="term" value="F:serine-type endopeptidase activity"/>
    <property type="evidence" value="ECO:0007669"/>
    <property type="project" value="UniProtKB-UniRule"/>
</dbReference>
<dbReference type="Gene3D" id="2.60.120.260">
    <property type="entry name" value="Galactose-binding domain-like"/>
    <property type="match status" value="1"/>
</dbReference>
<evidence type="ECO:0000256" key="2">
    <source>
        <dbReference type="ARBA" id="ARBA00022670"/>
    </source>
</evidence>
<evidence type="ECO:0000256" key="4">
    <source>
        <dbReference type="ARBA" id="ARBA00022692"/>
    </source>
</evidence>
<dbReference type="SUPFAM" id="SSF49785">
    <property type="entry name" value="Galactose-binding domain-like"/>
    <property type="match status" value="1"/>
</dbReference>
<dbReference type="InterPro" id="IPR036852">
    <property type="entry name" value="Peptidase_S8/S53_dom_sf"/>
</dbReference>
<name>A0AAN8GJL5_PATCE</name>
<feature type="chain" id="PRO_5042926093" description="P/Homo B domain-containing protein" evidence="16">
    <location>
        <begin position="29"/>
        <end position="854"/>
    </location>
</feature>
<feature type="domain" description="P/Homo B" evidence="17">
    <location>
        <begin position="491"/>
        <end position="628"/>
    </location>
</feature>